<dbReference type="InterPro" id="IPR008906">
    <property type="entry name" value="HATC_C_dom"/>
</dbReference>
<keyword evidence="3" id="KW-1185">Reference proteome</keyword>
<accession>A0A1I7WQN7</accession>
<dbReference type="Pfam" id="PF05699">
    <property type="entry name" value="Dimer_Tnp_hAT"/>
    <property type="match status" value="1"/>
</dbReference>
<dbReference type="Proteomes" id="UP000095283">
    <property type="component" value="Unplaced"/>
</dbReference>
<organism evidence="3 4">
    <name type="scientific">Heterorhabditis bacteriophora</name>
    <name type="common">Entomopathogenic nematode worm</name>
    <dbReference type="NCBI Taxonomy" id="37862"/>
    <lineage>
        <taxon>Eukaryota</taxon>
        <taxon>Metazoa</taxon>
        <taxon>Ecdysozoa</taxon>
        <taxon>Nematoda</taxon>
        <taxon>Chromadorea</taxon>
        <taxon>Rhabditida</taxon>
        <taxon>Rhabditina</taxon>
        <taxon>Rhabditomorpha</taxon>
        <taxon>Strongyloidea</taxon>
        <taxon>Heterorhabditidae</taxon>
        <taxon>Heterorhabditis</taxon>
    </lineage>
</organism>
<feature type="transmembrane region" description="Helical" evidence="1">
    <location>
        <begin position="6"/>
        <end position="26"/>
    </location>
</feature>
<dbReference type="GO" id="GO:0046983">
    <property type="term" value="F:protein dimerization activity"/>
    <property type="evidence" value="ECO:0007669"/>
    <property type="project" value="InterPro"/>
</dbReference>
<evidence type="ECO:0000256" key="1">
    <source>
        <dbReference type="SAM" id="Phobius"/>
    </source>
</evidence>
<name>A0A1I7WQN7_HETBA</name>
<evidence type="ECO:0000259" key="2">
    <source>
        <dbReference type="Pfam" id="PF05699"/>
    </source>
</evidence>
<evidence type="ECO:0000313" key="4">
    <source>
        <dbReference type="WBParaSite" id="Hba_07490"/>
    </source>
</evidence>
<keyword evidence="1" id="KW-1133">Transmembrane helix</keyword>
<sequence length="223" mass="25849">MSFYSSSYFITSTLFYHPFTNLFIFFRARATIYKMTQDGQGGWSAARITIVPWTAYCKRELESMRVYEDQNLEIAYLARPTREYEDSIDDNTIRIELETYSSILRKNPVHIDSNPLEFWNKSQLVLPKLARLARRPFSLVPISIASEHLFSKAGILYGNTLRNRLTGVKAEKLLFLQAMLHSSASRSIRTYNSKCVQLLVDYNDQTADDAYSDEYESDISEEL</sequence>
<keyword evidence="1" id="KW-0472">Membrane</keyword>
<dbReference type="AlphaFoldDB" id="A0A1I7WQN7"/>
<dbReference type="InterPro" id="IPR012337">
    <property type="entry name" value="RNaseH-like_sf"/>
</dbReference>
<protein>
    <submittedName>
        <fullName evidence="4">Dimer_Tnp_hAT domain-containing protein</fullName>
    </submittedName>
</protein>
<dbReference type="SUPFAM" id="SSF53098">
    <property type="entry name" value="Ribonuclease H-like"/>
    <property type="match status" value="1"/>
</dbReference>
<evidence type="ECO:0000313" key="3">
    <source>
        <dbReference type="Proteomes" id="UP000095283"/>
    </source>
</evidence>
<keyword evidence="1" id="KW-0812">Transmembrane</keyword>
<feature type="domain" description="HAT C-terminal dimerisation" evidence="2">
    <location>
        <begin position="105"/>
        <end position="179"/>
    </location>
</feature>
<dbReference type="WBParaSite" id="Hba_07490">
    <property type="protein sequence ID" value="Hba_07490"/>
    <property type="gene ID" value="Hba_07490"/>
</dbReference>
<reference evidence="4" key="1">
    <citation type="submission" date="2016-11" db="UniProtKB">
        <authorList>
            <consortium name="WormBaseParasite"/>
        </authorList>
    </citation>
    <scope>IDENTIFICATION</scope>
</reference>
<proteinExistence type="predicted"/>